<name>A0A366FRZ5_9HYPH</name>
<dbReference type="PANTHER" id="PTHR43066:SF26">
    <property type="entry name" value="RHOMBOID PROTEASE GLPG"/>
    <property type="match status" value="1"/>
</dbReference>
<dbReference type="RefSeq" id="WP_113888154.1">
    <property type="nucleotide sequence ID" value="NZ_QNRK01000004.1"/>
</dbReference>
<feature type="transmembrane region" description="Helical" evidence="7">
    <location>
        <begin position="20"/>
        <end position="43"/>
    </location>
</feature>
<dbReference type="SUPFAM" id="SSF144091">
    <property type="entry name" value="Rhomboid-like"/>
    <property type="match status" value="1"/>
</dbReference>
<dbReference type="PANTHER" id="PTHR43066">
    <property type="entry name" value="RHOMBOID-RELATED PROTEIN"/>
    <property type="match status" value="1"/>
</dbReference>
<dbReference type="InterPro" id="IPR022764">
    <property type="entry name" value="Peptidase_S54_rhomboid_dom"/>
</dbReference>
<feature type="domain" description="Peptidase S54 rhomboid" evidence="8">
    <location>
        <begin position="98"/>
        <end position="260"/>
    </location>
</feature>
<protein>
    <submittedName>
        <fullName evidence="9">Rhomboid family protein</fullName>
    </submittedName>
</protein>
<feature type="transmembrane region" description="Helical" evidence="7">
    <location>
        <begin position="136"/>
        <end position="156"/>
    </location>
</feature>
<evidence type="ECO:0000313" key="10">
    <source>
        <dbReference type="Proteomes" id="UP000253529"/>
    </source>
</evidence>
<keyword evidence="6 7" id="KW-0472">Membrane</keyword>
<keyword evidence="10" id="KW-1185">Reference proteome</keyword>
<dbReference type="OrthoDB" id="9797190at2"/>
<keyword evidence="5 7" id="KW-1133">Transmembrane helix</keyword>
<dbReference type="GO" id="GO:0016020">
    <property type="term" value="C:membrane"/>
    <property type="evidence" value="ECO:0007669"/>
    <property type="project" value="UniProtKB-SubCell"/>
</dbReference>
<comment type="caution">
    <text evidence="9">The sequence shown here is derived from an EMBL/GenBank/DDBJ whole genome shotgun (WGS) entry which is preliminary data.</text>
</comment>
<dbReference type="Gene3D" id="1.20.1540.10">
    <property type="entry name" value="Rhomboid-like"/>
    <property type="match status" value="1"/>
</dbReference>
<evidence type="ECO:0000256" key="4">
    <source>
        <dbReference type="ARBA" id="ARBA00022692"/>
    </source>
</evidence>
<evidence type="ECO:0000256" key="6">
    <source>
        <dbReference type="ARBA" id="ARBA00023136"/>
    </source>
</evidence>
<accession>A0A366FRZ5</accession>
<dbReference type="Proteomes" id="UP000253529">
    <property type="component" value="Unassembled WGS sequence"/>
</dbReference>
<dbReference type="InterPro" id="IPR035952">
    <property type="entry name" value="Rhomboid-like_sf"/>
</dbReference>
<evidence type="ECO:0000313" key="9">
    <source>
        <dbReference type="EMBL" id="RBP16926.1"/>
    </source>
</evidence>
<proteinExistence type="predicted"/>
<feature type="transmembrane region" description="Helical" evidence="7">
    <location>
        <begin position="244"/>
        <end position="263"/>
    </location>
</feature>
<dbReference type="Pfam" id="PF01694">
    <property type="entry name" value="Rhomboid"/>
    <property type="match status" value="1"/>
</dbReference>
<keyword evidence="4 7" id="KW-0812">Transmembrane</keyword>
<evidence type="ECO:0000256" key="1">
    <source>
        <dbReference type="ARBA" id="ARBA00004141"/>
    </source>
</evidence>
<dbReference type="AlphaFoldDB" id="A0A366FRZ5"/>
<evidence type="ECO:0000256" key="7">
    <source>
        <dbReference type="SAM" id="Phobius"/>
    </source>
</evidence>
<gene>
    <name evidence="9" type="ORF">DFR50_104206</name>
</gene>
<evidence type="ECO:0000256" key="5">
    <source>
        <dbReference type="ARBA" id="ARBA00022989"/>
    </source>
</evidence>
<reference evidence="9 10" key="1">
    <citation type="submission" date="2018-06" db="EMBL/GenBank/DDBJ databases">
        <title>Genomic Encyclopedia of Type Strains, Phase IV (KMG-IV): sequencing the most valuable type-strain genomes for metagenomic binning, comparative biology and taxonomic classification.</title>
        <authorList>
            <person name="Goeker M."/>
        </authorList>
    </citation>
    <scope>NUCLEOTIDE SEQUENCE [LARGE SCALE GENOMIC DNA]</scope>
    <source>
        <strain evidence="9 10">DSM 24875</strain>
    </source>
</reference>
<evidence type="ECO:0000256" key="2">
    <source>
        <dbReference type="ARBA" id="ARBA00022475"/>
    </source>
</evidence>
<feature type="transmembrane region" description="Helical" evidence="7">
    <location>
        <begin position="102"/>
        <end position="124"/>
    </location>
</feature>
<evidence type="ECO:0000256" key="3">
    <source>
        <dbReference type="ARBA" id="ARBA00022519"/>
    </source>
</evidence>
<feature type="transmembrane region" description="Helical" evidence="7">
    <location>
        <begin position="218"/>
        <end position="238"/>
    </location>
</feature>
<keyword evidence="3" id="KW-0997">Cell inner membrane</keyword>
<dbReference type="GO" id="GO:0004252">
    <property type="term" value="F:serine-type endopeptidase activity"/>
    <property type="evidence" value="ECO:0007669"/>
    <property type="project" value="InterPro"/>
</dbReference>
<sequence length="272" mass="28883">MDRTPPNAAPPREPIFNAPPVVVGLAVLLIALYTLFTFASPLVQDMLIRQYAFVPGRLTVSVWPGRAIDLLVRASSDPNALDQARAMRDLHALGGGAKPWTLVTYAFLHGAWSHVLLNTIWLVAFGPPVARRFGASGFLVFMGVTAIAAALAHWALAPMDFMPLIGASGADSGLMGAATRFMFQPGAPLGPAADSRLDIATIPAGSLRSMVVESRPRVFLVIWFGTNLLFGAFARTLGLSDMPVAWIAHVGGFVAGLLIFPLFDRPAARAGA</sequence>
<organism evidence="9 10">
    <name type="scientific">Roseiarcus fermentans</name>
    <dbReference type="NCBI Taxonomy" id="1473586"/>
    <lineage>
        <taxon>Bacteria</taxon>
        <taxon>Pseudomonadati</taxon>
        <taxon>Pseudomonadota</taxon>
        <taxon>Alphaproteobacteria</taxon>
        <taxon>Hyphomicrobiales</taxon>
        <taxon>Roseiarcaceae</taxon>
        <taxon>Roseiarcus</taxon>
    </lineage>
</organism>
<keyword evidence="2" id="KW-1003">Cell membrane</keyword>
<evidence type="ECO:0000259" key="8">
    <source>
        <dbReference type="Pfam" id="PF01694"/>
    </source>
</evidence>
<comment type="subcellular location">
    <subcellularLocation>
        <location evidence="1">Membrane</location>
        <topology evidence="1">Multi-pass membrane protein</topology>
    </subcellularLocation>
</comment>
<dbReference type="EMBL" id="QNRK01000004">
    <property type="protein sequence ID" value="RBP16926.1"/>
    <property type="molecule type" value="Genomic_DNA"/>
</dbReference>